<reference evidence="2 3" key="1">
    <citation type="submission" date="2015-07" db="EMBL/GenBank/DDBJ databases">
        <title>Genome analysis of myxobacterium Chondromyces crocatus Cm c5 reveals a high potential for natural compound synthesis and the genetic basis for the loss of fruiting body formation.</title>
        <authorList>
            <person name="Zaburannyi N."/>
            <person name="Bunk B."/>
            <person name="Maier J."/>
            <person name="Overmann J."/>
            <person name="Mueller R."/>
        </authorList>
    </citation>
    <scope>NUCLEOTIDE SEQUENCE [LARGE SCALE GENOMIC DNA]</scope>
    <source>
        <strain evidence="2 3">Cm c5</strain>
    </source>
</reference>
<gene>
    <name evidence="2" type="ORF">CMC5_052080</name>
</gene>
<evidence type="ECO:0000313" key="3">
    <source>
        <dbReference type="Proteomes" id="UP000067626"/>
    </source>
</evidence>
<evidence type="ECO:0008006" key="4">
    <source>
        <dbReference type="Google" id="ProtNLM"/>
    </source>
</evidence>
<evidence type="ECO:0000313" key="2">
    <source>
        <dbReference type="EMBL" id="AKT41049.1"/>
    </source>
</evidence>
<evidence type="ECO:0000256" key="1">
    <source>
        <dbReference type="SAM" id="SignalP"/>
    </source>
</evidence>
<accession>A0A0K1EJL3</accession>
<dbReference type="KEGG" id="ccro:CMC5_052080"/>
<proteinExistence type="predicted"/>
<dbReference type="RefSeq" id="WP_050432885.1">
    <property type="nucleotide sequence ID" value="NZ_CP012159.1"/>
</dbReference>
<dbReference type="STRING" id="52.CMC5_052080"/>
<dbReference type="EMBL" id="CP012159">
    <property type="protein sequence ID" value="AKT41049.1"/>
    <property type="molecule type" value="Genomic_DNA"/>
</dbReference>
<dbReference type="Proteomes" id="UP000067626">
    <property type="component" value="Chromosome"/>
</dbReference>
<dbReference type="PROSITE" id="PS51257">
    <property type="entry name" value="PROKAR_LIPOPROTEIN"/>
    <property type="match status" value="1"/>
</dbReference>
<feature type="chain" id="PRO_5005459537" description="Carboxypeptidase regulatory-like domain-containing protein" evidence="1">
    <location>
        <begin position="21"/>
        <end position="130"/>
    </location>
</feature>
<organism evidence="2 3">
    <name type="scientific">Chondromyces crocatus</name>
    <dbReference type="NCBI Taxonomy" id="52"/>
    <lineage>
        <taxon>Bacteria</taxon>
        <taxon>Pseudomonadati</taxon>
        <taxon>Myxococcota</taxon>
        <taxon>Polyangia</taxon>
        <taxon>Polyangiales</taxon>
        <taxon>Polyangiaceae</taxon>
        <taxon>Chondromyces</taxon>
    </lineage>
</organism>
<sequence>MQRRAAFRLVALAVSLLAGAACLSPTLPLPPPEAPDTIRLSADNPDMWVISGSCYPGAMVTLFNDRTRQGVVIEDTDRNGRFSVTIAAERCDLVLISQEVVTDQGIESSPHNSFVIEERDSTGVTGEACP</sequence>
<protein>
    <recommendedName>
        <fullName evidence="4">Carboxypeptidase regulatory-like domain-containing protein</fullName>
    </recommendedName>
</protein>
<dbReference type="OrthoDB" id="5521207at2"/>
<keyword evidence="1" id="KW-0732">Signal</keyword>
<name>A0A0K1EJL3_CHOCO</name>
<feature type="signal peptide" evidence="1">
    <location>
        <begin position="1"/>
        <end position="20"/>
    </location>
</feature>
<dbReference type="AlphaFoldDB" id="A0A0K1EJL3"/>
<keyword evidence="3" id="KW-1185">Reference proteome</keyword>